<dbReference type="OrthoDB" id="1100738at2"/>
<sequence>MKKNLLFFAAAAGMLALASCSQDATEGVDNGSAIKFRPSINGITRAVPTTVANLSSFNVTGFVEGASTNYFTNWQVNKNGSVWETVGNQYWPATGALKFFAYAPTSGVGTVSITPAAQTINGFTVETQAANQKDLVVAYNAGTKAANEKTGIALNFKHALTQIEIHAKNAKPDEFKIEVLGVKLGYFNSQADFIFPVSVLPGTLPSQSWKNPTMAKSCYSDLDAAVTLTNTAKNITKSNFMVIPQKLTPWNKTASKDGAYLSVLVRIYKKDGSDLVQLYPKTAGKYAYIAIPLDLQLLPGKKYTLVVNFKDGAGNIDPDPTNPDNPDPVDPTPGPGGDDVLGGAIKFTVTVDDWVNETPINKDL</sequence>
<dbReference type="Pfam" id="PF13149">
    <property type="entry name" value="Mfa_like_1"/>
    <property type="match status" value="1"/>
</dbReference>
<dbReference type="AlphaFoldDB" id="A0A5C8GNF9"/>
<name>A0A5C8GNF9_9BACT</name>
<protein>
    <submittedName>
        <fullName evidence="3">Fimbrillin family protein</fullName>
    </submittedName>
</protein>
<evidence type="ECO:0000256" key="1">
    <source>
        <dbReference type="SAM" id="MobiDB-lite"/>
    </source>
</evidence>
<evidence type="ECO:0000256" key="2">
    <source>
        <dbReference type="SAM" id="SignalP"/>
    </source>
</evidence>
<dbReference type="InterPro" id="IPR025049">
    <property type="entry name" value="Mfa-like_1"/>
</dbReference>
<feature type="signal peptide" evidence="2">
    <location>
        <begin position="1"/>
        <end position="24"/>
    </location>
</feature>
<feature type="region of interest" description="Disordered" evidence="1">
    <location>
        <begin position="314"/>
        <end position="339"/>
    </location>
</feature>
<dbReference type="Gene3D" id="2.60.40.2620">
    <property type="entry name" value="Fimbrillin-like"/>
    <property type="match status" value="1"/>
</dbReference>
<proteinExistence type="predicted"/>
<reference evidence="4" key="1">
    <citation type="submission" date="2019-05" db="EMBL/GenBank/DDBJ databases">
        <title>Prevotella brunnea sp. nov., isolated from a wound of a patient.</title>
        <authorList>
            <person name="Buhl M."/>
        </authorList>
    </citation>
    <scope>NUCLEOTIDE SEQUENCE [LARGE SCALE GENOMIC DNA]</scope>
    <source>
        <strain evidence="4">A2672</strain>
    </source>
</reference>
<feature type="compositionally biased region" description="Pro residues" evidence="1">
    <location>
        <begin position="320"/>
        <end position="334"/>
    </location>
</feature>
<organism evidence="3 4">
    <name type="scientific">Prevotella brunnea</name>
    <dbReference type="NCBI Taxonomy" id="2508867"/>
    <lineage>
        <taxon>Bacteria</taxon>
        <taxon>Pseudomonadati</taxon>
        <taxon>Bacteroidota</taxon>
        <taxon>Bacteroidia</taxon>
        <taxon>Bacteroidales</taxon>
        <taxon>Prevotellaceae</taxon>
        <taxon>Prevotella</taxon>
    </lineage>
</organism>
<gene>
    <name evidence="3" type="ORF">ETF27_00015</name>
</gene>
<accession>A0A5C8GNF9</accession>
<evidence type="ECO:0000313" key="4">
    <source>
        <dbReference type="Proteomes" id="UP000321612"/>
    </source>
</evidence>
<dbReference type="EMBL" id="SDIK01000001">
    <property type="protein sequence ID" value="TXJ63476.1"/>
    <property type="molecule type" value="Genomic_DNA"/>
</dbReference>
<dbReference type="PROSITE" id="PS51257">
    <property type="entry name" value="PROKAR_LIPOPROTEIN"/>
    <property type="match status" value="1"/>
</dbReference>
<feature type="chain" id="PRO_5022885246" evidence="2">
    <location>
        <begin position="25"/>
        <end position="364"/>
    </location>
</feature>
<keyword evidence="2" id="KW-0732">Signal</keyword>
<dbReference type="RefSeq" id="WP_147785283.1">
    <property type="nucleotide sequence ID" value="NZ_SDIK01000001.1"/>
</dbReference>
<dbReference type="CDD" id="cd13120">
    <property type="entry name" value="BF2867_like_N"/>
    <property type="match status" value="1"/>
</dbReference>
<keyword evidence="4" id="KW-1185">Reference proteome</keyword>
<comment type="caution">
    <text evidence="3">The sequence shown here is derived from an EMBL/GenBank/DDBJ whole genome shotgun (WGS) entry which is preliminary data.</text>
</comment>
<dbReference type="Proteomes" id="UP000321612">
    <property type="component" value="Unassembled WGS sequence"/>
</dbReference>
<dbReference type="InterPro" id="IPR042278">
    <property type="entry name" value="Mfa-like_1_N"/>
</dbReference>
<evidence type="ECO:0000313" key="3">
    <source>
        <dbReference type="EMBL" id="TXJ63476.1"/>
    </source>
</evidence>